<dbReference type="EMBL" id="JAUCMV010000004">
    <property type="protein sequence ID" value="KAK0402852.1"/>
    <property type="molecule type" value="Genomic_DNA"/>
</dbReference>
<keyword evidence="2" id="KW-1185">Reference proteome</keyword>
<gene>
    <name evidence="1" type="ORF">QR680_016575</name>
</gene>
<name>A0AA39HE35_9BILA</name>
<comment type="caution">
    <text evidence="1">The sequence shown here is derived from an EMBL/GenBank/DDBJ whole genome shotgun (WGS) entry which is preliminary data.</text>
</comment>
<sequence length="103" mass="11351">MNSTVPDFFSVSLEGNFAGFNTGRTGFSNGFSAVDYLSSWFIHDFSSQSHGSSNVLSSQDAEEEFIGLQVVEANALAEYSKMLCNLHYLIGIVLERHHIGVLR</sequence>
<organism evidence="1 2">
    <name type="scientific">Steinernema hermaphroditum</name>
    <dbReference type="NCBI Taxonomy" id="289476"/>
    <lineage>
        <taxon>Eukaryota</taxon>
        <taxon>Metazoa</taxon>
        <taxon>Ecdysozoa</taxon>
        <taxon>Nematoda</taxon>
        <taxon>Chromadorea</taxon>
        <taxon>Rhabditida</taxon>
        <taxon>Tylenchina</taxon>
        <taxon>Panagrolaimomorpha</taxon>
        <taxon>Strongyloidoidea</taxon>
        <taxon>Steinernematidae</taxon>
        <taxon>Steinernema</taxon>
    </lineage>
</organism>
<proteinExistence type="predicted"/>
<evidence type="ECO:0000313" key="1">
    <source>
        <dbReference type="EMBL" id="KAK0402852.1"/>
    </source>
</evidence>
<protein>
    <submittedName>
        <fullName evidence="1">Uncharacterized protein</fullName>
    </submittedName>
</protein>
<reference evidence="1" key="1">
    <citation type="submission" date="2023-06" db="EMBL/GenBank/DDBJ databases">
        <title>Genomic analysis of the entomopathogenic nematode Steinernema hermaphroditum.</title>
        <authorList>
            <person name="Schwarz E.M."/>
            <person name="Heppert J.K."/>
            <person name="Baniya A."/>
            <person name="Schwartz H.T."/>
            <person name="Tan C.-H."/>
            <person name="Antoshechkin I."/>
            <person name="Sternberg P.W."/>
            <person name="Goodrich-Blair H."/>
            <person name="Dillman A.R."/>
        </authorList>
    </citation>
    <scope>NUCLEOTIDE SEQUENCE</scope>
    <source>
        <strain evidence="1">PS9179</strain>
        <tissue evidence="1">Whole animal</tissue>
    </source>
</reference>
<evidence type="ECO:0000313" key="2">
    <source>
        <dbReference type="Proteomes" id="UP001175271"/>
    </source>
</evidence>
<dbReference type="AlphaFoldDB" id="A0AA39HE35"/>
<dbReference type="Proteomes" id="UP001175271">
    <property type="component" value="Unassembled WGS sequence"/>
</dbReference>
<accession>A0AA39HE35</accession>